<gene>
    <name evidence="10" type="ORF">M6B38_193250</name>
    <name evidence="11" type="ORF">M6B38_286325</name>
</gene>
<reference evidence="11" key="1">
    <citation type="journal article" date="2023" name="GigaByte">
        <title>Genome assembly of the bearded iris, Iris pallida Lam.</title>
        <authorList>
            <person name="Bruccoleri R.E."/>
            <person name="Oakeley E.J."/>
            <person name="Faust A.M.E."/>
            <person name="Altorfer M."/>
            <person name="Dessus-Babus S."/>
            <person name="Burckhardt D."/>
            <person name="Oertli M."/>
            <person name="Naumann U."/>
            <person name="Petersen F."/>
            <person name="Wong J."/>
        </authorList>
    </citation>
    <scope>NUCLEOTIDE SEQUENCE</scope>
    <source>
        <strain evidence="11">GSM-AAB239-AS_SAM_17_03QT</strain>
    </source>
</reference>
<keyword evidence="3" id="KW-0472">Membrane</keyword>
<protein>
    <submittedName>
        <fullName evidence="11">Non-specific lipid-transfer protein-like protein</fullName>
    </submittedName>
</protein>
<accession>A0AAX6HZT2</accession>
<dbReference type="GO" id="GO:0098552">
    <property type="term" value="C:side of membrane"/>
    <property type="evidence" value="ECO:0007669"/>
    <property type="project" value="UniProtKB-KW"/>
</dbReference>
<evidence type="ECO:0000256" key="1">
    <source>
        <dbReference type="ARBA" id="ARBA00004609"/>
    </source>
</evidence>
<dbReference type="GO" id="GO:0005886">
    <property type="term" value="C:plasma membrane"/>
    <property type="evidence" value="ECO:0007669"/>
    <property type="project" value="UniProtKB-SubCell"/>
</dbReference>
<evidence type="ECO:0000256" key="6">
    <source>
        <dbReference type="ARBA" id="ARBA00023180"/>
    </source>
</evidence>
<dbReference type="EMBL" id="JANAVB010037413">
    <property type="protein sequence ID" value="KAJ6802422.1"/>
    <property type="molecule type" value="Genomic_DNA"/>
</dbReference>
<proteinExistence type="inferred from homology"/>
<keyword evidence="5" id="KW-1015">Disulfide bond</keyword>
<dbReference type="InterPro" id="IPR016140">
    <property type="entry name" value="Bifunc_inhib/LTP/seed_store"/>
</dbReference>
<dbReference type="EMBL" id="JANAVB010005837">
    <property type="protein sequence ID" value="KAJ6845725.1"/>
    <property type="molecule type" value="Genomic_DNA"/>
</dbReference>
<keyword evidence="6" id="KW-0325">Glycoprotein</keyword>
<evidence type="ECO:0000256" key="3">
    <source>
        <dbReference type="ARBA" id="ARBA00022622"/>
    </source>
</evidence>
<keyword evidence="7" id="KW-0449">Lipoprotein</keyword>
<dbReference type="Gene3D" id="1.10.110.10">
    <property type="entry name" value="Plant lipid-transfer and hydrophobic proteins"/>
    <property type="match status" value="1"/>
</dbReference>
<dbReference type="GO" id="GO:0008289">
    <property type="term" value="F:lipid binding"/>
    <property type="evidence" value="ECO:0007669"/>
    <property type="project" value="InterPro"/>
</dbReference>
<dbReference type="InterPro" id="IPR036312">
    <property type="entry name" value="Bifun_inhib/LTP/seed_sf"/>
</dbReference>
<dbReference type="SMART" id="SM00499">
    <property type="entry name" value="AAI"/>
    <property type="match status" value="1"/>
</dbReference>
<dbReference type="PRINTS" id="PR00382">
    <property type="entry name" value="LIPIDTRNSFER"/>
</dbReference>
<dbReference type="CDD" id="cd00010">
    <property type="entry name" value="AAI_LTSS"/>
    <property type="match status" value="1"/>
</dbReference>
<sequence>MGVVAKKSSSGCAHLLHLFLLLSVAMMVVNTDIVHVDAAKGMVGTNAPTAAAPEADCSSALVSLAGCLTFVEDGSKEAKPQRECCSSLKEVVKKEVGCLCQAFKQSADLGVKLNITKALALPSACGVKTPPFSKCNLALGDGAPAAPAPAFSPVEPPILSPSSQQSTVKAPAPSLVHSVAASFSAPSLASLLASVAALSLYYL</sequence>
<dbReference type="AlphaFoldDB" id="A0AAX6HZT2"/>
<comment type="subcellular location">
    <subcellularLocation>
        <location evidence="1">Cell membrane</location>
        <topology evidence="1">Lipid-anchor</topology>
        <topology evidence="1">GPI-anchor</topology>
    </subcellularLocation>
</comment>
<dbReference type="InterPro" id="IPR000528">
    <property type="entry name" value="Plant_nsLTP"/>
</dbReference>
<comment type="similarity">
    <text evidence="2">Belongs to the plant LTP family.</text>
</comment>
<evidence type="ECO:0000259" key="9">
    <source>
        <dbReference type="SMART" id="SM00499"/>
    </source>
</evidence>
<evidence type="ECO:0000256" key="8">
    <source>
        <dbReference type="SAM" id="SignalP"/>
    </source>
</evidence>
<comment type="caution">
    <text evidence="11">The sequence shown here is derived from an EMBL/GenBank/DDBJ whole genome shotgun (WGS) entry which is preliminary data.</text>
</comment>
<feature type="signal peptide" evidence="8">
    <location>
        <begin position="1"/>
        <end position="31"/>
    </location>
</feature>
<evidence type="ECO:0000313" key="12">
    <source>
        <dbReference type="Proteomes" id="UP001140949"/>
    </source>
</evidence>
<reference evidence="11" key="2">
    <citation type="submission" date="2023-04" db="EMBL/GenBank/DDBJ databases">
        <authorList>
            <person name="Bruccoleri R.E."/>
            <person name="Oakeley E.J."/>
            <person name="Faust A.-M."/>
            <person name="Dessus-Babus S."/>
            <person name="Altorfer M."/>
            <person name="Burckhardt D."/>
            <person name="Oertli M."/>
            <person name="Naumann U."/>
            <person name="Petersen F."/>
            <person name="Wong J."/>
        </authorList>
    </citation>
    <scope>NUCLEOTIDE SEQUENCE</scope>
    <source>
        <strain evidence="11">GSM-AAB239-AS_SAM_17_03QT</strain>
        <tissue evidence="11">Leaf</tissue>
    </source>
</reference>
<evidence type="ECO:0000313" key="11">
    <source>
        <dbReference type="EMBL" id="KAJ6845725.1"/>
    </source>
</evidence>
<evidence type="ECO:0000256" key="7">
    <source>
        <dbReference type="ARBA" id="ARBA00023288"/>
    </source>
</evidence>
<dbReference type="Pfam" id="PF14368">
    <property type="entry name" value="LTP_2"/>
    <property type="match status" value="1"/>
</dbReference>
<feature type="chain" id="PRO_5044718881" evidence="8">
    <location>
        <begin position="32"/>
        <end position="203"/>
    </location>
</feature>
<keyword evidence="3" id="KW-0336">GPI-anchor</keyword>
<organism evidence="11 12">
    <name type="scientific">Iris pallida</name>
    <name type="common">Sweet iris</name>
    <dbReference type="NCBI Taxonomy" id="29817"/>
    <lineage>
        <taxon>Eukaryota</taxon>
        <taxon>Viridiplantae</taxon>
        <taxon>Streptophyta</taxon>
        <taxon>Embryophyta</taxon>
        <taxon>Tracheophyta</taxon>
        <taxon>Spermatophyta</taxon>
        <taxon>Magnoliopsida</taxon>
        <taxon>Liliopsida</taxon>
        <taxon>Asparagales</taxon>
        <taxon>Iridaceae</taxon>
        <taxon>Iridoideae</taxon>
        <taxon>Irideae</taxon>
        <taxon>Iris</taxon>
    </lineage>
</organism>
<keyword evidence="12" id="KW-1185">Reference proteome</keyword>
<feature type="domain" description="Bifunctional inhibitor/plant lipid transfer protein/seed storage helical" evidence="9">
    <location>
        <begin position="57"/>
        <end position="135"/>
    </location>
</feature>
<dbReference type="InterPro" id="IPR043325">
    <property type="entry name" value="LTSS"/>
</dbReference>
<evidence type="ECO:0000256" key="2">
    <source>
        <dbReference type="ARBA" id="ARBA00009748"/>
    </source>
</evidence>
<evidence type="ECO:0000256" key="4">
    <source>
        <dbReference type="ARBA" id="ARBA00022729"/>
    </source>
</evidence>
<dbReference type="GO" id="GO:0006869">
    <property type="term" value="P:lipid transport"/>
    <property type="evidence" value="ECO:0007669"/>
    <property type="project" value="InterPro"/>
</dbReference>
<keyword evidence="4 8" id="KW-0732">Signal</keyword>
<evidence type="ECO:0000313" key="10">
    <source>
        <dbReference type="EMBL" id="KAJ6802422.1"/>
    </source>
</evidence>
<dbReference type="Proteomes" id="UP001140949">
    <property type="component" value="Unassembled WGS sequence"/>
</dbReference>
<name>A0AAX6HZT2_IRIPA</name>
<dbReference type="PANTHER" id="PTHR33044">
    <property type="entry name" value="BIFUNCTIONAL INHIBITOR/LIPID-TRANSFER PROTEIN/SEED STORAGE 2S ALBUMIN SUPERFAMILY PROTEIN-RELATED"/>
    <property type="match status" value="1"/>
</dbReference>
<evidence type="ECO:0000256" key="5">
    <source>
        <dbReference type="ARBA" id="ARBA00023157"/>
    </source>
</evidence>
<dbReference type="SUPFAM" id="SSF47699">
    <property type="entry name" value="Bifunctional inhibitor/lipid-transfer protein/seed storage 2S albumin"/>
    <property type="match status" value="1"/>
</dbReference>
<dbReference type="FunFam" id="1.10.110.10:FF:000001">
    <property type="entry name" value="Bifunctional inhibitor/lipid-transfer protein/seed storage 2S albumin superfamily protein"/>
    <property type="match status" value="1"/>
</dbReference>